<gene>
    <name evidence="1" type="ORF">GCM10017668_34060</name>
</gene>
<name>A0A7G1NEM7_9ACTN</name>
<sequence length="91" mass="9635">MPVTEGDGDTDLPLFKPESDVYTIYATCTGKGKMTIVDRNAQGDDASKIGCNGPATIGRVYTDIVPQELSVRVKGGSVHWTLAVVSGEHPV</sequence>
<dbReference type="KEGG" id="stui:GCM10017668_34060"/>
<dbReference type="AlphaFoldDB" id="A0A7G1NEM7"/>
<reference evidence="1 2" key="1">
    <citation type="journal article" date="2014" name="Int. J. Syst. Evol. Microbiol.">
        <title>Complete genome sequence of Corynebacterium casei LMG S-19264T (=DSM 44701T), isolated from a smear-ripened cheese.</title>
        <authorList>
            <consortium name="US DOE Joint Genome Institute (JGI-PGF)"/>
            <person name="Walter F."/>
            <person name="Albersmeier A."/>
            <person name="Kalinowski J."/>
            <person name="Ruckert C."/>
        </authorList>
    </citation>
    <scope>NUCLEOTIDE SEQUENCE [LARGE SCALE GENOMIC DNA]</scope>
    <source>
        <strain evidence="1 2">JCM 4255</strain>
    </source>
</reference>
<evidence type="ECO:0000313" key="2">
    <source>
        <dbReference type="Proteomes" id="UP000516373"/>
    </source>
</evidence>
<evidence type="ECO:0000313" key="1">
    <source>
        <dbReference type="EMBL" id="BCL21563.1"/>
    </source>
</evidence>
<organism evidence="1 2">
    <name type="scientific">Streptomyces tuirus</name>
    <dbReference type="NCBI Taxonomy" id="68278"/>
    <lineage>
        <taxon>Bacteria</taxon>
        <taxon>Bacillati</taxon>
        <taxon>Actinomycetota</taxon>
        <taxon>Actinomycetes</taxon>
        <taxon>Kitasatosporales</taxon>
        <taxon>Streptomycetaceae</taxon>
        <taxon>Streptomyces</taxon>
    </lineage>
</organism>
<dbReference type="EMBL" id="AP023439">
    <property type="protein sequence ID" value="BCL21563.1"/>
    <property type="molecule type" value="Genomic_DNA"/>
</dbReference>
<dbReference type="Proteomes" id="UP000516373">
    <property type="component" value="Chromosome"/>
</dbReference>
<proteinExistence type="predicted"/>
<accession>A0A7G1NEM7</accession>
<protein>
    <submittedName>
        <fullName evidence="1">Uncharacterized protein</fullName>
    </submittedName>
</protein>